<proteinExistence type="predicted"/>
<dbReference type="EMBL" id="AENY02000002">
    <property type="protein sequence ID" value="EKP95736.1"/>
    <property type="molecule type" value="Genomic_DNA"/>
</dbReference>
<dbReference type="SUPFAM" id="SSF102588">
    <property type="entry name" value="LmbE-like"/>
    <property type="match status" value="1"/>
</dbReference>
<name>K6QFF3_9FIRM</name>
<protein>
    <submittedName>
        <fullName evidence="1">LmbE-like protein</fullName>
    </submittedName>
</protein>
<organism evidence="1 2">
    <name type="scientific">Thermaerobacter subterraneus DSM 13965</name>
    <dbReference type="NCBI Taxonomy" id="867903"/>
    <lineage>
        <taxon>Bacteria</taxon>
        <taxon>Bacillati</taxon>
        <taxon>Bacillota</taxon>
        <taxon>Clostridia</taxon>
        <taxon>Eubacteriales</taxon>
        <taxon>Clostridiales Family XVII. Incertae Sedis</taxon>
        <taxon>Thermaerobacter</taxon>
    </lineage>
</organism>
<dbReference type="Gene3D" id="3.40.50.10320">
    <property type="entry name" value="LmbE-like"/>
    <property type="match status" value="1"/>
</dbReference>
<sequence length="280" mass="29964">MPEPEGGGHRLQGGGRRLLCLTAHPDDESFSPGASLARYAAEGVEVTVVCATRGQAGKAGDPPLCSRAELPRVREQELRAACRALGVARVHVLDYEDGRLARVAPAELVAVLAGWMERLEPDVVLTFPPGGISGHTDHRVLSRAVEQAFRQVLAPGDRSRLYYFTLPAAVYRLNGLGRPPHPLDATVTTVVDARAWAERKRAALACHRTQHRSVERAFGGFPPPPSPRLGWEFFYRAWPPFPAGLPPHPEAVAAAAAAPEAVRPAVAGAVEWGLFPAAAG</sequence>
<dbReference type="InterPro" id="IPR024078">
    <property type="entry name" value="LmbE-like_dom_sf"/>
</dbReference>
<dbReference type="Pfam" id="PF02585">
    <property type="entry name" value="PIG-L"/>
    <property type="match status" value="1"/>
</dbReference>
<dbReference type="eggNOG" id="COG2120">
    <property type="taxonomic scope" value="Bacteria"/>
</dbReference>
<dbReference type="HOGENOM" id="CLU_049311_4_1_9"/>
<dbReference type="InterPro" id="IPR003737">
    <property type="entry name" value="GlcNAc_PI_deacetylase-related"/>
</dbReference>
<dbReference type="GO" id="GO:0016811">
    <property type="term" value="F:hydrolase activity, acting on carbon-nitrogen (but not peptide) bonds, in linear amides"/>
    <property type="evidence" value="ECO:0007669"/>
    <property type="project" value="TreeGrafter"/>
</dbReference>
<reference evidence="1" key="2">
    <citation type="submission" date="2012-10" db="EMBL/GenBank/DDBJ databases">
        <title>Improved high-quality draft of Thermaerobacter subterraneus C21, DSM 13965.</title>
        <authorList>
            <consortium name="DOE Joint Genome Institute"/>
            <person name="Eisen J."/>
            <person name="Huntemann M."/>
            <person name="Wei C.-L."/>
            <person name="Han J."/>
            <person name="Detter J.C."/>
            <person name="Han C."/>
            <person name="Tapia R."/>
            <person name="Chen A."/>
            <person name="Kyrpides N."/>
            <person name="Mavromatis K."/>
            <person name="Markowitz V."/>
            <person name="Szeto E."/>
            <person name="Ivanova N."/>
            <person name="Mikhailova N."/>
            <person name="Ovchinnikova G."/>
            <person name="Pagani I."/>
            <person name="Pati A."/>
            <person name="Goodwin L."/>
            <person name="Nordberg H.P."/>
            <person name="Cantor M.N."/>
            <person name="Hua S.X."/>
            <person name="Woyke T."/>
            <person name="Eisen J."/>
            <person name="Klenk H.-P."/>
        </authorList>
    </citation>
    <scope>NUCLEOTIDE SEQUENCE [LARGE SCALE GENOMIC DNA]</scope>
    <source>
        <strain evidence="1">DSM 13965</strain>
    </source>
</reference>
<gene>
    <name evidence="1" type="ORF">ThesuDRAFT_01495</name>
</gene>
<accession>K6QFF3</accession>
<evidence type="ECO:0000313" key="1">
    <source>
        <dbReference type="EMBL" id="EKP95736.1"/>
    </source>
</evidence>
<dbReference type="PANTHER" id="PTHR12993">
    <property type="entry name" value="N-ACETYLGLUCOSAMINYL-PHOSPHATIDYLINOSITOL DE-N-ACETYLASE-RELATED"/>
    <property type="match status" value="1"/>
</dbReference>
<keyword evidence="2" id="KW-1185">Reference proteome</keyword>
<dbReference type="OrthoDB" id="9815144at2"/>
<reference evidence="1" key="1">
    <citation type="submission" date="2010-10" db="EMBL/GenBank/DDBJ databases">
        <authorList>
            <consortium name="US DOE Joint Genome Institute (JGI-PGF)"/>
            <person name="Lucas S."/>
            <person name="Copeland A."/>
            <person name="Lapidus A."/>
            <person name="Bruce D."/>
            <person name="Goodwin L."/>
            <person name="Pitluck S."/>
            <person name="Kyrpides N."/>
            <person name="Mavromatis K."/>
            <person name="Detter J.C."/>
            <person name="Han C."/>
            <person name="Land M."/>
            <person name="Hauser L."/>
            <person name="Markowitz V."/>
            <person name="Cheng J.-F."/>
            <person name="Hugenholtz P."/>
            <person name="Woyke T."/>
            <person name="Wu D."/>
            <person name="Pukall R."/>
            <person name="Wahrenburg C."/>
            <person name="Brambilla E."/>
            <person name="Klenk H.-P."/>
            <person name="Eisen J.A."/>
        </authorList>
    </citation>
    <scope>NUCLEOTIDE SEQUENCE [LARGE SCALE GENOMIC DNA]</scope>
    <source>
        <strain evidence="1">DSM 13965</strain>
    </source>
</reference>
<dbReference type="STRING" id="867903.ThesuDRAFT_01495"/>
<dbReference type="AlphaFoldDB" id="K6QFF3"/>
<dbReference type="PANTHER" id="PTHR12993:SF11">
    <property type="entry name" value="N-ACETYLGLUCOSAMINYL-PHOSPHATIDYLINOSITOL DE-N-ACETYLASE"/>
    <property type="match status" value="1"/>
</dbReference>
<dbReference type="Proteomes" id="UP000005710">
    <property type="component" value="Unassembled WGS sequence"/>
</dbReference>
<evidence type="ECO:0000313" key="2">
    <source>
        <dbReference type="Proteomes" id="UP000005710"/>
    </source>
</evidence>
<comment type="caution">
    <text evidence="1">The sequence shown here is derived from an EMBL/GenBank/DDBJ whole genome shotgun (WGS) entry which is preliminary data.</text>
</comment>
<dbReference type="RefSeq" id="WP_006903765.1">
    <property type="nucleotide sequence ID" value="NZ_JH976535.1"/>
</dbReference>